<reference evidence="9" key="2">
    <citation type="submission" date="2007-04" db="EMBL/GenBank/DDBJ databases">
        <title>The genome of the human body louse.</title>
        <authorList>
            <consortium name="The Human Body Louse Genome Consortium"/>
            <person name="Kirkness E."/>
            <person name="Walenz B."/>
            <person name="Hass B."/>
            <person name="Bruggner R."/>
            <person name="Strausberg R."/>
        </authorList>
    </citation>
    <scope>NUCLEOTIDE SEQUENCE</scope>
    <source>
        <strain evidence="9">USDA</strain>
    </source>
</reference>
<evidence type="ECO:0000256" key="4">
    <source>
        <dbReference type="ARBA" id="ARBA00023002"/>
    </source>
</evidence>
<evidence type="ECO:0000256" key="6">
    <source>
        <dbReference type="RuleBase" id="RU003345"/>
    </source>
</evidence>
<dbReference type="EMBL" id="AAZO01001489">
    <property type="status" value="NOT_ANNOTATED_CDS"/>
    <property type="molecule type" value="Genomic_DNA"/>
</dbReference>
<dbReference type="EnsemblMetazoa" id="PHUM127180-RA">
    <property type="protein sequence ID" value="PHUM127180-PA"/>
    <property type="gene ID" value="PHUM127180"/>
</dbReference>
<evidence type="ECO:0000256" key="3">
    <source>
        <dbReference type="ARBA" id="ARBA00009986"/>
    </source>
</evidence>
<evidence type="ECO:0000256" key="1">
    <source>
        <dbReference type="ARBA" id="ARBA00003743"/>
    </source>
</evidence>
<dbReference type="GO" id="GO:0005739">
    <property type="term" value="C:mitochondrion"/>
    <property type="evidence" value="ECO:0007669"/>
    <property type="project" value="UniProtKB-SubCell"/>
</dbReference>
<dbReference type="PANTHER" id="PTHR43353:SF5">
    <property type="entry name" value="SUCCINATE-SEMIALDEHYDE DEHYDROGENASE, MITOCHONDRIAL"/>
    <property type="match status" value="1"/>
</dbReference>
<dbReference type="KEGG" id="phu:Phum_PHUM127180"/>
<name>E0VDZ1_PEDHC</name>
<evidence type="ECO:0000313" key="11">
    <source>
        <dbReference type="Proteomes" id="UP000009046"/>
    </source>
</evidence>
<dbReference type="EC" id="1.2.1.24" evidence="7"/>
<comment type="catalytic activity">
    <reaction evidence="7">
        <text>succinate semialdehyde + NAD(+) + H2O = succinate + NADH + 2 H(+)</text>
        <dbReference type="Rhea" id="RHEA:13217"/>
        <dbReference type="ChEBI" id="CHEBI:15377"/>
        <dbReference type="ChEBI" id="CHEBI:15378"/>
        <dbReference type="ChEBI" id="CHEBI:30031"/>
        <dbReference type="ChEBI" id="CHEBI:57540"/>
        <dbReference type="ChEBI" id="CHEBI:57706"/>
        <dbReference type="ChEBI" id="CHEBI:57945"/>
        <dbReference type="EC" id="1.2.1.24"/>
    </reaction>
</comment>
<dbReference type="Pfam" id="PF00171">
    <property type="entry name" value="Aldedh"/>
    <property type="match status" value="1"/>
</dbReference>
<reference evidence="10" key="3">
    <citation type="submission" date="2021-02" db="UniProtKB">
        <authorList>
            <consortium name="EnsemblMetazoa"/>
        </authorList>
    </citation>
    <scope>IDENTIFICATION</scope>
    <source>
        <strain evidence="10">USDA</strain>
    </source>
</reference>
<dbReference type="HOGENOM" id="CLU_005391_5_1_1"/>
<dbReference type="Gene3D" id="3.40.309.10">
    <property type="entry name" value="Aldehyde Dehydrogenase, Chain A, domain 2"/>
    <property type="match status" value="1"/>
</dbReference>
<organism>
    <name type="scientific">Pediculus humanus subsp. corporis</name>
    <name type="common">Body louse</name>
    <dbReference type="NCBI Taxonomy" id="121224"/>
    <lineage>
        <taxon>Eukaryota</taxon>
        <taxon>Metazoa</taxon>
        <taxon>Ecdysozoa</taxon>
        <taxon>Arthropoda</taxon>
        <taxon>Hexapoda</taxon>
        <taxon>Insecta</taxon>
        <taxon>Pterygota</taxon>
        <taxon>Neoptera</taxon>
        <taxon>Paraneoptera</taxon>
        <taxon>Psocodea</taxon>
        <taxon>Troctomorpha</taxon>
        <taxon>Phthiraptera</taxon>
        <taxon>Anoplura</taxon>
        <taxon>Pediculidae</taxon>
        <taxon>Pediculus</taxon>
    </lineage>
</organism>
<dbReference type="PROSITE" id="PS00687">
    <property type="entry name" value="ALDEHYDE_DEHYDR_GLU"/>
    <property type="match status" value="1"/>
</dbReference>
<comment type="pathway">
    <text evidence="2 7">Amino-acid degradation; 4-aminobutanoate degradation.</text>
</comment>
<dbReference type="Gene3D" id="3.40.605.10">
    <property type="entry name" value="Aldehyde Dehydrogenase, Chain A, domain 1"/>
    <property type="match status" value="1"/>
</dbReference>
<dbReference type="GO" id="GO:0004777">
    <property type="term" value="F:succinate-semialdehyde dehydrogenase (NAD+) activity"/>
    <property type="evidence" value="ECO:0007669"/>
    <property type="project" value="UniProtKB-UniRule"/>
</dbReference>
<dbReference type="STRING" id="121224.E0VDZ1"/>
<dbReference type="InParanoid" id="E0VDZ1"/>
<dbReference type="FunFam" id="3.40.309.10:FF:000004">
    <property type="entry name" value="Succinate-semialdehyde dehydrogenase I"/>
    <property type="match status" value="1"/>
</dbReference>
<dbReference type="GO" id="GO:0009450">
    <property type="term" value="P:gamma-aminobutyric acid catabolic process"/>
    <property type="evidence" value="ECO:0007669"/>
    <property type="project" value="UniProtKB-UniRule"/>
</dbReference>
<proteinExistence type="inferred from homology"/>
<dbReference type="CDD" id="cd07103">
    <property type="entry name" value="ALDH_F5_SSADH_GabD"/>
    <property type="match status" value="1"/>
</dbReference>
<dbReference type="FunFam" id="3.40.605.10:FF:000005">
    <property type="entry name" value="Succinate-semialdehyde dehydrogenase I"/>
    <property type="match status" value="1"/>
</dbReference>
<dbReference type="SUPFAM" id="SSF53720">
    <property type="entry name" value="ALDH-like"/>
    <property type="match status" value="1"/>
</dbReference>
<dbReference type="FunCoup" id="E0VDZ1">
    <property type="interactions" value="859"/>
</dbReference>
<accession>E0VDZ1</accession>
<dbReference type="InterPro" id="IPR015590">
    <property type="entry name" value="Aldehyde_DH_dom"/>
</dbReference>
<dbReference type="OrthoDB" id="310895at2759"/>
<keyword evidence="7" id="KW-0520">NAD</keyword>
<keyword evidence="4 6" id="KW-0560">Oxidoreductase</keyword>
<evidence type="ECO:0000256" key="2">
    <source>
        <dbReference type="ARBA" id="ARBA00005176"/>
    </source>
</evidence>
<dbReference type="InterPro" id="IPR016162">
    <property type="entry name" value="Ald_DH_N"/>
</dbReference>
<comment type="function">
    <text evidence="1">Catalyzes one step in the degradation of the inhibitory neurotransmitter gamma-aminobutyric acid (GABA).</text>
</comment>
<gene>
    <name evidence="10" type="primary">8239350</name>
    <name evidence="9" type="ORF">Phum_PHUM127180</name>
</gene>
<dbReference type="GeneID" id="8239350"/>
<dbReference type="Proteomes" id="UP000009046">
    <property type="component" value="Unassembled WGS sequence"/>
</dbReference>
<dbReference type="InterPro" id="IPR050740">
    <property type="entry name" value="Aldehyde_DH_Superfamily"/>
</dbReference>
<evidence type="ECO:0000259" key="8">
    <source>
        <dbReference type="Pfam" id="PF00171"/>
    </source>
</evidence>
<feature type="domain" description="Aldehyde dehydrogenase" evidence="8">
    <location>
        <begin position="43"/>
        <end position="505"/>
    </location>
</feature>
<dbReference type="InterPro" id="IPR016161">
    <property type="entry name" value="Ald_DH/histidinol_DH"/>
</dbReference>
<dbReference type="OMA" id="IGELFCK"/>
<keyword evidence="11" id="KW-1185">Reference proteome</keyword>
<feature type="active site" evidence="5">
    <location>
        <position position="282"/>
    </location>
</feature>
<comment type="similarity">
    <text evidence="3 6">Belongs to the aldehyde dehydrogenase family.</text>
</comment>
<keyword evidence="7" id="KW-0496">Mitochondrion</keyword>
<evidence type="ECO:0000256" key="7">
    <source>
        <dbReference type="RuleBase" id="RU365091"/>
    </source>
</evidence>
<dbReference type="InterPro" id="IPR016163">
    <property type="entry name" value="Ald_DH_C"/>
</dbReference>
<comment type="subcellular location">
    <subcellularLocation>
        <location evidence="7">Mitochondrion</location>
    </subcellularLocation>
</comment>
<reference evidence="9" key="1">
    <citation type="submission" date="2007-04" db="EMBL/GenBank/DDBJ databases">
        <title>Annotation of Pediculus humanus corporis strain USDA.</title>
        <authorList>
            <person name="Kirkness E."/>
            <person name="Hannick L."/>
            <person name="Hass B."/>
            <person name="Bruggner R."/>
            <person name="Lawson D."/>
            <person name="Bidwell S."/>
            <person name="Joardar V."/>
            <person name="Caler E."/>
            <person name="Walenz B."/>
            <person name="Inman J."/>
            <person name="Schobel S."/>
            <person name="Galinsky K."/>
            <person name="Amedeo P."/>
            <person name="Strausberg R."/>
        </authorList>
    </citation>
    <scope>NUCLEOTIDE SEQUENCE</scope>
    <source>
        <strain evidence="9">USDA</strain>
    </source>
</reference>
<comment type="subunit">
    <text evidence="7">Homotetramer.</text>
</comment>
<protein>
    <recommendedName>
        <fullName evidence="7">Succinate-semialdehyde dehydrogenase</fullName>
        <ecNumber evidence="7">1.2.1.24</ecNumber>
    </recommendedName>
</protein>
<sequence length="516" mass="56060">MSERDLTEIVTWQPCVRNLNQLMDLSITSISSFKDKSFVNGKWVNGVLNKKFDVVNPATGKIIGSAPNLNVEDVSEAINYASEAFKLWKTTTPKERSDLLRQWYNLLVKNADELADIVTAESGKCKTEALGEVKYSNSFVEWFSEEARRIHGEVIDGQAKSKQMIFIKQPIGVVGLITPWNFPVAMITRKAAAALAAGCTCIIKPAEDTPLSALALADLADQAGFPPGVINVVTCDRNNAPDIGKLICTHDSVAGISFTGSTAVGKILYSQCSTGVKRIALELGGNAPFIVFNSAKLDEAVEGAMASKFRNCGQTCVSANRFLIQEEVVDEFISKLSSKLDSLTCGDGSKPGISMGPLINEMQINKVSSLVDDAISKGAKVIKGGKKLTELGNLFYAPTILTNIKPEMNCYNEEIFGPVVQIIKFKTEEEAIEIANNTKSGLAGYFYSSDLNQIWRVSKKLETGMIGINEGIISCPEAAFGGVKESGIGREGSHYGIDEFVYIKYLCFENIFEGKN</sequence>
<evidence type="ECO:0000313" key="9">
    <source>
        <dbReference type="EMBL" id="EEB11597.1"/>
    </source>
</evidence>
<dbReference type="InterPro" id="IPR029510">
    <property type="entry name" value="Ald_DH_CS_GLU"/>
</dbReference>
<dbReference type="PANTHER" id="PTHR43353">
    <property type="entry name" value="SUCCINATE-SEMIALDEHYDE DEHYDROGENASE, MITOCHONDRIAL"/>
    <property type="match status" value="1"/>
</dbReference>
<dbReference type="CTD" id="8239350"/>
<dbReference type="AlphaFoldDB" id="E0VDZ1"/>
<dbReference type="RefSeq" id="XP_002424335.1">
    <property type="nucleotide sequence ID" value="XM_002424290.1"/>
</dbReference>
<dbReference type="EMBL" id="DS235088">
    <property type="protein sequence ID" value="EEB11597.1"/>
    <property type="molecule type" value="Genomic_DNA"/>
</dbReference>
<dbReference type="UniPathway" id="UPA00733"/>
<dbReference type="eggNOG" id="KOG2451">
    <property type="taxonomic scope" value="Eukaryota"/>
</dbReference>
<dbReference type="NCBIfam" id="TIGR01780">
    <property type="entry name" value="SSADH"/>
    <property type="match status" value="1"/>
</dbReference>
<dbReference type="VEuPathDB" id="VectorBase:PHUM127180"/>
<evidence type="ECO:0000313" key="10">
    <source>
        <dbReference type="EnsemblMetazoa" id="PHUM127180-PA"/>
    </source>
</evidence>
<dbReference type="InterPro" id="IPR010102">
    <property type="entry name" value="Succ_semiAld_DH"/>
</dbReference>
<evidence type="ECO:0000256" key="5">
    <source>
        <dbReference type="PROSITE-ProRule" id="PRU10007"/>
    </source>
</evidence>